<reference evidence="2" key="1">
    <citation type="submission" date="2018-11" db="EMBL/GenBank/DDBJ databases">
        <authorList>
            <consortium name="Pathogen Informatics"/>
        </authorList>
    </citation>
    <scope>NUCLEOTIDE SEQUENCE</scope>
</reference>
<evidence type="ECO:0000313" key="2">
    <source>
        <dbReference type="EMBL" id="VEL21451.1"/>
    </source>
</evidence>
<proteinExistence type="predicted"/>
<accession>A0A3S5CMQ1</accession>
<feature type="region of interest" description="Disordered" evidence="1">
    <location>
        <begin position="1"/>
        <end position="45"/>
    </location>
</feature>
<keyword evidence="3" id="KW-1185">Reference proteome</keyword>
<organism evidence="2 3">
    <name type="scientific">Protopolystoma xenopodis</name>
    <dbReference type="NCBI Taxonomy" id="117903"/>
    <lineage>
        <taxon>Eukaryota</taxon>
        <taxon>Metazoa</taxon>
        <taxon>Spiralia</taxon>
        <taxon>Lophotrochozoa</taxon>
        <taxon>Platyhelminthes</taxon>
        <taxon>Monogenea</taxon>
        <taxon>Polyopisthocotylea</taxon>
        <taxon>Polystomatidea</taxon>
        <taxon>Polystomatidae</taxon>
        <taxon>Protopolystoma</taxon>
    </lineage>
</organism>
<evidence type="ECO:0000256" key="1">
    <source>
        <dbReference type="SAM" id="MobiDB-lite"/>
    </source>
</evidence>
<comment type="caution">
    <text evidence="2">The sequence shown here is derived from an EMBL/GenBank/DDBJ whole genome shotgun (WGS) entry which is preliminary data.</text>
</comment>
<feature type="compositionally biased region" description="Basic and acidic residues" evidence="1">
    <location>
        <begin position="1"/>
        <end position="22"/>
    </location>
</feature>
<protein>
    <submittedName>
        <fullName evidence="2">Uncharacterized protein</fullName>
    </submittedName>
</protein>
<dbReference type="Proteomes" id="UP000784294">
    <property type="component" value="Unassembled WGS sequence"/>
</dbReference>
<gene>
    <name evidence="2" type="ORF">PXEA_LOCUS14891</name>
</gene>
<sequence length="75" mass="8316">MQQDSRHDPTVGHSCSHHELGKPVKPRYNTGLDSHSLASVNPPDYGTKYGYYASETADESVRKRYLDASLHSGVL</sequence>
<evidence type="ECO:0000313" key="3">
    <source>
        <dbReference type="Proteomes" id="UP000784294"/>
    </source>
</evidence>
<name>A0A3S5CMQ1_9PLAT</name>
<dbReference type="AlphaFoldDB" id="A0A3S5CMQ1"/>
<dbReference type="EMBL" id="CAAALY010051410">
    <property type="protein sequence ID" value="VEL21451.1"/>
    <property type="molecule type" value="Genomic_DNA"/>
</dbReference>